<evidence type="ECO:0000313" key="7">
    <source>
        <dbReference type="EMBL" id="OAI15355.1"/>
    </source>
</evidence>
<sequence>MTKMPISKKFLTFAAALALTGCAESYLVLLEDHDGSIGKVTFSSRAGGETLVETAGYGAALSDDKKVFKVEQQRIEKDFGRALASEPVRPEVFLLYFETGGAKLTPESAALIPKIVEAAGNHPAADISVIGHTDTVGNADKNEKLARERAVEVSRLFDPSKLDVKEVTVTSHGEKNLLIKTPDETSEPKNRRVEVTIR</sequence>
<dbReference type="GO" id="GO:0009279">
    <property type="term" value="C:cell outer membrane"/>
    <property type="evidence" value="ECO:0007669"/>
    <property type="project" value="UniProtKB-SubCell"/>
</dbReference>
<dbReference type="PRINTS" id="PR01021">
    <property type="entry name" value="OMPADOMAIN"/>
</dbReference>
<dbReference type="InterPro" id="IPR050330">
    <property type="entry name" value="Bact_OuterMem_StrucFunc"/>
</dbReference>
<keyword evidence="5" id="KW-0732">Signal</keyword>
<dbReference type="PANTHER" id="PTHR30329">
    <property type="entry name" value="STATOR ELEMENT OF FLAGELLAR MOTOR COMPLEX"/>
    <property type="match status" value="1"/>
</dbReference>
<dbReference type="PROSITE" id="PS51123">
    <property type="entry name" value="OMPA_2"/>
    <property type="match status" value="1"/>
</dbReference>
<keyword evidence="3" id="KW-0998">Cell outer membrane</keyword>
<evidence type="ECO:0000259" key="6">
    <source>
        <dbReference type="PROSITE" id="PS51123"/>
    </source>
</evidence>
<reference evidence="7 8" key="1">
    <citation type="submission" date="2016-03" db="EMBL/GenBank/DDBJ databases">
        <authorList>
            <person name="Ploux O."/>
        </authorList>
    </citation>
    <scope>NUCLEOTIDE SEQUENCE [LARGE SCALE GENOMIC DNA]</scope>
    <source>
        <strain evidence="7 8">R-45378</strain>
    </source>
</reference>
<evidence type="ECO:0000256" key="1">
    <source>
        <dbReference type="ARBA" id="ARBA00004442"/>
    </source>
</evidence>
<evidence type="ECO:0000256" key="5">
    <source>
        <dbReference type="SAM" id="SignalP"/>
    </source>
</evidence>
<dbReference type="Pfam" id="PF00691">
    <property type="entry name" value="OmpA"/>
    <property type="match status" value="1"/>
</dbReference>
<dbReference type="InterPro" id="IPR036737">
    <property type="entry name" value="OmpA-like_sf"/>
</dbReference>
<evidence type="ECO:0000256" key="3">
    <source>
        <dbReference type="ARBA" id="ARBA00023237"/>
    </source>
</evidence>
<dbReference type="RefSeq" id="WP_064040834.1">
    <property type="nucleotide sequence ID" value="NZ_LUUJ01000082.1"/>
</dbReference>
<evidence type="ECO:0000256" key="4">
    <source>
        <dbReference type="PROSITE-ProRule" id="PRU00473"/>
    </source>
</evidence>
<dbReference type="EMBL" id="LUUJ01000082">
    <property type="protein sequence ID" value="OAI15355.1"/>
    <property type="molecule type" value="Genomic_DNA"/>
</dbReference>
<comment type="caution">
    <text evidence="7">The sequence shown here is derived from an EMBL/GenBank/DDBJ whole genome shotgun (WGS) entry which is preliminary data.</text>
</comment>
<dbReference type="Proteomes" id="UP000077857">
    <property type="component" value="Unassembled WGS sequence"/>
</dbReference>
<protein>
    <recommendedName>
        <fullName evidence="6">OmpA-like domain-containing protein</fullName>
    </recommendedName>
</protein>
<dbReference type="CDD" id="cd07185">
    <property type="entry name" value="OmpA_C-like"/>
    <property type="match status" value="1"/>
</dbReference>
<evidence type="ECO:0000313" key="8">
    <source>
        <dbReference type="Proteomes" id="UP000077857"/>
    </source>
</evidence>
<dbReference type="SUPFAM" id="SSF103088">
    <property type="entry name" value="OmpA-like"/>
    <property type="match status" value="1"/>
</dbReference>
<dbReference type="InterPro" id="IPR006664">
    <property type="entry name" value="OMP_bac"/>
</dbReference>
<proteinExistence type="predicted"/>
<dbReference type="PANTHER" id="PTHR30329:SF21">
    <property type="entry name" value="LIPOPROTEIN YIAD-RELATED"/>
    <property type="match status" value="1"/>
</dbReference>
<name>A0A177NBT5_9GAMM</name>
<dbReference type="PROSITE" id="PS51257">
    <property type="entry name" value="PROKAR_LIPOPROTEIN"/>
    <property type="match status" value="1"/>
</dbReference>
<keyword evidence="2 4" id="KW-0472">Membrane</keyword>
<feature type="domain" description="OmpA-like" evidence="6">
    <location>
        <begin position="84"/>
        <end position="198"/>
    </location>
</feature>
<dbReference type="AlphaFoldDB" id="A0A177NBT5"/>
<evidence type="ECO:0000256" key="2">
    <source>
        <dbReference type="ARBA" id="ARBA00023136"/>
    </source>
</evidence>
<dbReference type="OrthoDB" id="8586796at2"/>
<dbReference type="InterPro" id="IPR006665">
    <property type="entry name" value="OmpA-like"/>
</dbReference>
<gene>
    <name evidence="7" type="ORF">A1507_14225</name>
</gene>
<dbReference type="Gene3D" id="3.30.1330.60">
    <property type="entry name" value="OmpA-like domain"/>
    <property type="match status" value="1"/>
</dbReference>
<organism evidence="7 8">
    <name type="scientific">Methylomonas koyamae</name>
    <dbReference type="NCBI Taxonomy" id="702114"/>
    <lineage>
        <taxon>Bacteria</taxon>
        <taxon>Pseudomonadati</taxon>
        <taxon>Pseudomonadota</taxon>
        <taxon>Gammaproteobacteria</taxon>
        <taxon>Methylococcales</taxon>
        <taxon>Methylococcaceae</taxon>
        <taxon>Methylomonas</taxon>
    </lineage>
</organism>
<accession>A0A177NBT5</accession>
<feature type="signal peptide" evidence="5">
    <location>
        <begin position="1"/>
        <end position="23"/>
    </location>
</feature>
<comment type="subcellular location">
    <subcellularLocation>
        <location evidence="1">Cell outer membrane</location>
    </subcellularLocation>
</comment>
<feature type="chain" id="PRO_5008068953" description="OmpA-like domain-containing protein" evidence="5">
    <location>
        <begin position="24"/>
        <end position="198"/>
    </location>
</feature>